<dbReference type="SUPFAM" id="SSF51735">
    <property type="entry name" value="NAD(P)-binding Rossmann-fold domains"/>
    <property type="match status" value="1"/>
</dbReference>
<gene>
    <name evidence="14" type="ORF">GCM10010171_44960</name>
</gene>
<dbReference type="GO" id="GO:0048040">
    <property type="term" value="F:UDP-glucuronate decarboxylase activity"/>
    <property type="evidence" value="ECO:0007669"/>
    <property type="project" value="TreeGrafter"/>
</dbReference>
<evidence type="ECO:0000313" key="14">
    <source>
        <dbReference type="EMBL" id="GGS45035.1"/>
    </source>
</evidence>
<keyword evidence="10" id="KW-0325">Glycoprotein</keyword>
<protein>
    <submittedName>
        <fullName evidence="14">Epimerase</fullName>
    </submittedName>
</protein>
<dbReference type="RefSeq" id="WP_189212550.1">
    <property type="nucleotide sequence ID" value="NZ_BMRB01000004.1"/>
</dbReference>
<dbReference type="Gene3D" id="3.40.50.720">
    <property type="entry name" value="NAD(P)-binding Rossmann-like Domain"/>
    <property type="match status" value="1"/>
</dbReference>
<evidence type="ECO:0000256" key="10">
    <source>
        <dbReference type="ARBA" id="ARBA00023180"/>
    </source>
</evidence>
<evidence type="ECO:0000256" key="6">
    <source>
        <dbReference type="ARBA" id="ARBA00022989"/>
    </source>
</evidence>
<dbReference type="Pfam" id="PF01370">
    <property type="entry name" value="Epimerase"/>
    <property type="match status" value="1"/>
</dbReference>
<keyword evidence="7" id="KW-0520">NAD</keyword>
<dbReference type="InterPro" id="IPR001509">
    <property type="entry name" value="Epimerase_deHydtase"/>
</dbReference>
<keyword evidence="11" id="KW-0456">Lyase</keyword>
<evidence type="ECO:0000256" key="11">
    <source>
        <dbReference type="ARBA" id="ARBA00023239"/>
    </source>
</evidence>
<dbReference type="GO" id="GO:0005737">
    <property type="term" value="C:cytoplasm"/>
    <property type="evidence" value="ECO:0007669"/>
    <property type="project" value="TreeGrafter"/>
</dbReference>
<reference evidence="14" key="1">
    <citation type="journal article" date="2014" name="Int. J. Syst. Evol. Microbiol.">
        <title>Complete genome sequence of Corynebacterium casei LMG S-19264T (=DSM 44701T), isolated from a smear-ripened cheese.</title>
        <authorList>
            <consortium name="US DOE Joint Genome Institute (JGI-PGF)"/>
            <person name="Walter F."/>
            <person name="Albersmeier A."/>
            <person name="Kalinowski J."/>
            <person name="Ruckert C."/>
        </authorList>
    </citation>
    <scope>NUCLEOTIDE SEQUENCE</scope>
    <source>
        <strain evidence="14">JCM 3276</strain>
    </source>
</reference>
<evidence type="ECO:0000313" key="15">
    <source>
        <dbReference type="Proteomes" id="UP000660680"/>
    </source>
</evidence>
<keyword evidence="5" id="KW-0735">Signal-anchor</keyword>
<evidence type="ECO:0000256" key="2">
    <source>
        <dbReference type="ARBA" id="ARBA00004323"/>
    </source>
</evidence>
<evidence type="ECO:0000256" key="3">
    <source>
        <dbReference type="ARBA" id="ARBA00022692"/>
    </source>
</evidence>
<feature type="domain" description="NAD-dependent epimerase/dehydratase" evidence="13">
    <location>
        <begin position="7"/>
        <end position="243"/>
    </location>
</feature>
<evidence type="ECO:0000256" key="7">
    <source>
        <dbReference type="ARBA" id="ARBA00023027"/>
    </source>
</evidence>
<dbReference type="Proteomes" id="UP000660680">
    <property type="component" value="Unassembled WGS sequence"/>
</dbReference>
<dbReference type="GO" id="GO:0042732">
    <property type="term" value="P:D-xylose metabolic process"/>
    <property type="evidence" value="ECO:0007669"/>
    <property type="project" value="InterPro"/>
</dbReference>
<proteinExistence type="predicted"/>
<evidence type="ECO:0000256" key="4">
    <source>
        <dbReference type="ARBA" id="ARBA00022793"/>
    </source>
</evidence>
<evidence type="ECO:0000256" key="8">
    <source>
        <dbReference type="ARBA" id="ARBA00023034"/>
    </source>
</evidence>
<keyword evidence="15" id="KW-1185">Reference proteome</keyword>
<reference evidence="14" key="2">
    <citation type="submission" date="2020-09" db="EMBL/GenBank/DDBJ databases">
        <authorList>
            <person name="Sun Q."/>
            <person name="Ohkuma M."/>
        </authorList>
    </citation>
    <scope>NUCLEOTIDE SEQUENCE</scope>
    <source>
        <strain evidence="14">JCM 3276</strain>
    </source>
</reference>
<dbReference type="GO" id="GO:0070403">
    <property type="term" value="F:NAD+ binding"/>
    <property type="evidence" value="ECO:0007669"/>
    <property type="project" value="InterPro"/>
</dbReference>
<evidence type="ECO:0000256" key="5">
    <source>
        <dbReference type="ARBA" id="ARBA00022968"/>
    </source>
</evidence>
<evidence type="ECO:0000256" key="9">
    <source>
        <dbReference type="ARBA" id="ARBA00023136"/>
    </source>
</evidence>
<organism evidence="14 15">
    <name type="scientific">Actinokineospora fastidiosa</name>
    <dbReference type="NCBI Taxonomy" id="1816"/>
    <lineage>
        <taxon>Bacteria</taxon>
        <taxon>Bacillati</taxon>
        <taxon>Actinomycetota</taxon>
        <taxon>Actinomycetes</taxon>
        <taxon>Pseudonocardiales</taxon>
        <taxon>Pseudonocardiaceae</taxon>
        <taxon>Actinokineospora</taxon>
    </lineage>
</organism>
<comment type="caution">
    <text evidence="14">The sequence shown here is derived from an EMBL/GenBank/DDBJ whole genome shotgun (WGS) entry which is preliminary data.</text>
</comment>
<dbReference type="PANTHER" id="PTHR43078:SF6">
    <property type="entry name" value="UDP-GLUCURONIC ACID DECARBOXYLASE 1"/>
    <property type="match status" value="1"/>
</dbReference>
<comment type="cofactor">
    <cofactor evidence="1">
        <name>NAD(+)</name>
        <dbReference type="ChEBI" id="CHEBI:57540"/>
    </cofactor>
</comment>
<keyword evidence="6" id="KW-1133">Transmembrane helix</keyword>
<dbReference type="InterPro" id="IPR044516">
    <property type="entry name" value="UXS-like"/>
</dbReference>
<accession>A0A918LGB2</accession>
<keyword evidence="4" id="KW-0210">Decarboxylase</keyword>
<comment type="subcellular location">
    <subcellularLocation>
        <location evidence="2">Golgi apparatus membrane</location>
        <topology evidence="2">Single-pass type II membrane protein</topology>
    </subcellularLocation>
    <subcellularLocation>
        <location evidence="12">Golgi apparatus</location>
        <location evidence="12">Golgi stack membrane</location>
    </subcellularLocation>
</comment>
<evidence type="ECO:0000256" key="1">
    <source>
        <dbReference type="ARBA" id="ARBA00001911"/>
    </source>
</evidence>
<dbReference type="InterPro" id="IPR036291">
    <property type="entry name" value="NAD(P)-bd_dom_sf"/>
</dbReference>
<dbReference type="FunFam" id="3.40.50.720:FF:000065">
    <property type="entry name" value="UDP-glucuronic acid decarboxylase 1"/>
    <property type="match status" value="1"/>
</dbReference>
<dbReference type="EMBL" id="BMRB01000004">
    <property type="protein sequence ID" value="GGS45035.1"/>
    <property type="molecule type" value="Genomic_DNA"/>
</dbReference>
<keyword evidence="3" id="KW-0812">Transmembrane</keyword>
<sequence>MRPDKRVLVTGGCGLIGSHLCERLLADGCEVICLDNFSTGTARNVRPLVDDPAFHLVEADVTAGIGLDGPLDAVLHLASPASPYDYLRLPLETMKAGSLGTLHALDLAAAKGATFLLTSTSEVYGDPLVHPQPESYWGNVNPVGPRAVYDEAKRFSEALAVAFQDAKQVATKIVRVFNTFGPRMRADDGRMIPTFICQAIDGRALTVTGDGSQTRSLCYVSDTVEGIVRTLWSDDEHGPVNIGGGLEMSVLDTARLILALTGSRSPIEFVDRPQDDPAVRRPDLTRAATSLGWRPVVDVETGLRRTVDWFLATRTVSTLAG</sequence>
<name>A0A918LGB2_9PSEU</name>
<evidence type="ECO:0000259" key="13">
    <source>
        <dbReference type="Pfam" id="PF01370"/>
    </source>
</evidence>
<dbReference type="PANTHER" id="PTHR43078">
    <property type="entry name" value="UDP-GLUCURONIC ACID DECARBOXYLASE-RELATED"/>
    <property type="match status" value="1"/>
</dbReference>
<evidence type="ECO:0000256" key="12">
    <source>
        <dbReference type="ARBA" id="ARBA00037859"/>
    </source>
</evidence>
<dbReference type="AlphaFoldDB" id="A0A918LGB2"/>
<keyword evidence="9" id="KW-0472">Membrane</keyword>
<keyword evidence="8" id="KW-0333">Golgi apparatus</keyword>